<feature type="domain" description="FAD-binding PCMH-type" evidence="8">
    <location>
        <begin position="48"/>
        <end position="225"/>
    </location>
</feature>
<dbReference type="AlphaFoldDB" id="A0A0C6FS36"/>
<dbReference type="KEGG" id="maqu:Maq22A_c11850"/>
<dbReference type="PANTHER" id="PTHR11748:SF111">
    <property type="entry name" value="D-LACTATE DEHYDROGENASE, MITOCHONDRIAL-RELATED"/>
    <property type="match status" value="1"/>
</dbReference>
<dbReference type="InterPro" id="IPR004113">
    <property type="entry name" value="FAD-bd_oxidored_4_C"/>
</dbReference>
<evidence type="ECO:0000256" key="5">
    <source>
        <dbReference type="ARBA" id="ARBA00022946"/>
    </source>
</evidence>
<evidence type="ECO:0000256" key="2">
    <source>
        <dbReference type="ARBA" id="ARBA00008000"/>
    </source>
</evidence>
<reference evidence="9 10" key="1">
    <citation type="journal article" date="2015" name="Genome Announc.">
        <title>Complete Genome Sequence of Methylobacterium aquaticum Strain 22A, Isolated from Racomitrium japonicum Moss.</title>
        <authorList>
            <person name="Tani A."/>
            <person name="Ogura Y."/>
            <person name="Hayashi T."/>
            <person name="Kimbara K."/>
        </authorList>
    </citation>
    <scope>NUCLEOTIDE SEQUENCE [LARGE SCALE GENOMIC DNA]</scope>
    <source>
        <strain evidence="9 10">MA-22A</strain>
    </source>
</reference>
<dbReference type="GO" id="GO:0008720">
    <property type="term" value="F:D-lactate dehydrogenase (NAD+) activity"/>
    <property type="evidence" value="ECO:0007669"/>
    <property type="project" value="TreeGrafter"/>
</dbReference>
<evidence type="ECO:0000256" key="6">
    <source>
        <dbReference type="ARBA" id="ARBA00023002"/>
    </source>
</evidence>
<accession>A0A0C6FS36</accession>
<evidence type="ECO:0000259" key="8">
    <source>
        <dbReference type="PROSITE" id="PS51387"/>
    </source>
</evidence>
<dbReference type="GO" id="GO:1903457">
    <property type="term" value="P:lactate catabolic process"/>
    <property type="evidence" value="ECO:0007669"/>
    <property type="project" value="TreeGrafter"/>
</dbReference>
<dbReference type="Pfam" id="PF02913">
    <property type="entry name" value="FAD-oxidase_C"/>
    <property type="match status" value="1"/>
</dbReference>
<dbReference type="InterPro" id="IPR016166">
    <property type="entry name" value="FAD-bd_PCMH"/>
</dbReference>
<dbReference type="EMBL" id="AP014704">
    <property type="protein sequence ID" value="BAQ45620.1"/>
    <property type="molecule type" value="Genomic_DNA"/>
</dbReference>
<evidence type="ECO:0000256" key="3">
    <source>
        <dbReference type="ARBA" id="ARBA00022630"/>
    </source>
</evidence>
<reference evidence="10" key="2">
    <citation type="submission" date="2015-01" db="EMBL/GenBank/DDBJ databases">
        <title>Complete genome sequence of Methylobacterium aquaticum strain 22A.</title>
        <authorList>
            <person name="Tani A."/>
            <person name="Ogura Y."/>
            <person name="Hayashi T."/>
        </authorList>
    </citation>
    <scope>NUCLEOTIDE SEQUENCE [LARGE SCALE GENOMIC DNA]</scope>
    <source>
        <strain evidence="10">MA-22A</strain>
    </source>
</reference>
<dbReference type="FunFam" id="3.30.465.10:FF:000056">
    <property type="entry name" value="Uncharacterized protein"/>
    <property type="match status" value="1"/>
</dbReference>
<keyword evidence="4" id="KW-0274">FAD</keyword>
<dbReference type="PATRIC" id="fig|270351.10.peg.2283"/>
<dbReference type="EC" id="1.1.2.4" evidence="7"/>
<dbReference type="OrthoDB" id="9811557at2"/>
<dbReference type="Pfam" id="PF01565">
    <property type="entry name" value="FAD_binding_4"/>
    <property type="match status" value="1"/>
</dbReference>
<dbReference type="PANTHER" id="PTHR11748">
    <property type="entry name" value="D-LACTATE DEHYDROGENASE"/>
    <property type="match status" value="1"/>
</dbReference>
<dbReference type="RefSeq" id="WP_060846923.1">
    <property type="nucleotide sequence ID" value="NZ_AP014704.1"/>
</dbReference>
<dbReference type="GO" id="GO:0071949">
    <property type="term" value="F:FAD binding"/>
    <property type="evidence" value="ECO:0007669"/>
    <property type="project" value="InterPro"/>
</dbReference>
<dbReference type="InterPro" id="IPR016169">
    <property type="entry name" value="FAD-bd_PCMH_sub2"/>
</dbReference>
<evidence type="ECO:0000256" key="7">
    <source>
        <dbReference type="ARBA" id="ARBA00038897"/>
    </source>
</evidence>
<proteinExistence type="inferred from homology"/>
<dbReference type="SUPFAM" id="SSF56176">
    <property type="entry name" value="FAD-binding/transporter-associated domain-like"/>
    <property type="match status" value="1"/>
</dbReference>
<dbReference type="InterPro" id="IPR006094">
    <property type="entry name" value="Oxid_FAD_bind_N"/>
</dbReference>
<dbReference type="Gene3D" id="1.10.45.10">
    <property type="entry name" value="Vanillyl-alcohol Oxidase, Chain A, domain 4"/>
    <property type="match status" value="1"/>
</dbReference>
<dbReference type="STRING" id="270351.Maq22A_c11850"/>
<sequence>MEGSIAARPLRAGLPDGLAQTLADLLGDRFTRGLPEREHHGRGESYHPTRPPDAVCYALTTDEVSAIVRACAGHRVPVIPFGGGTSLEGHVAALHGGVCLDLSRMTRIAAVRADDLDATVEAGVTRQQLNAHLRDTGLFFPVDPGGESTLGGMAATRASGTNAVRYGTMKDNVVSLTAVMADGTVIRTGSRARKSSAGYDLTRLLVGSEGTLGIVTELTVRLHGIPEAVAASVCAFPSVEAAVATVVEIVQCGVPIARVELLDPVTIAAVNRHSGTALTEAPTLFMEFHGTAAGTAEQMALVGALAEGNGALGFETAADADARARLWRARHDVHYAVQALRPNGRVWSTDVCVPIASLPRCLAETRADIAGASFPITTVGHVGDGNFHLGLIVDPSSEAELAEAAALNDRLVRRAIAMDGTCTGEHGIGSGKVKFMDLEHGAAIGVMRSIKQALDPLGILNPGKVLPDEAD</sequence>
<name>A0A0C6FS36_9HYPH</name>
<gene>
    <name evidence="9" type="primary">glcD</name>
    <name evidence="9" type="ORF">Maq22A_c11850</name>
</gene>
<comment type="cofactor">
    <cofactor evidence="1">
        <name>FAD</name>
        <dbReference type="ChEBI" id="CHEBI:57692"/>
    </cofactor>
</comment>
<evidence type="ECO:0000313" key="10">
    <source>
        <dbReference type="Proteomes" id="UP000061432"/>
    </source>
</evidence>
<dbReference type="FunFam" id="1.10.45.10:FF:000001">
    <property type="entry name" value="D-lactate dehydrogenase mitochondrial"/>
    <property type="match status" value="1"/>
</dbReference>
<keyword evidence="5" id="KW-0809">Transit peptide</keyword>
<dbReference type="Gene3D" id="3.30.465.10">
    <property type="match status" value="1"/>
</dbReference>
<protein>
    <recommendedName>
        <fullName evidence="7">D-lactate dehydrogenase (cytochrome)</fullName>
        <ecNumber evidence="7">1.1.2.4</ecNumber>
    </recommendedName>
</protein>
<dbReference type="PROSITE" id="PS51387">
    <property type="entry name" value="FAD_PCMH"/>
    <property type="match status" value="1"/>
</dbReference>
<comment type="similarity">
    <text evidence="2">Belongs to the FAD-binding oxidoreductase/transferase type 4 family.</text>
</comment>
<dbReference type="InterPro" id="IPR036318">
    <property type="entry name" value="FAD-bd_PCMH-like_sf"/>
</dbReference>
<organism evidence="9 10">
    <name type="scientific">Methylobacterium aquaticum</name>
    <dbReference type="NCBI Taxonomy" id="270351"/>
    <lineage>
        <taxon>Bacteria</taxon>
        <taxon>Pseudomonadati</taxon>
        <taxon>Pseudomonadota</taxon>
        <taxon>Alphaproteobacteria</taxon>
        <taxon>Hyphomicrobiales</taxon>
        <taxon>Methylobacteriaceae</taxon>
        <taxon>Methylobacterium</taxon>
    </lineage>
</organism>
<dbReference type="InterPro" id="IPR016164">
    <property type="entry name" value="FAD-linked_Oxase-like_C"/>
</dbReference>
<keyword evidence="6" id="KW-0560">Oxidoreductase</keyword>
<dbReference type="InterPro" id="IPR016171">
    <property type="entry name" value="Vanillyl_alc_oxidase_C-sub2"/>
</dbReference>
<dbReference type="SUPFAM" id="SSF55103">
    <property type="entry name" value="FAD-linked oxidases, C-terminal domain"/>
    <property type="match status" value="1"/>
</dbReference>
<evidence type="ECO:0000256" key="4">
    <source>
        <dbReference type="ARBA" id="ARBA00022827"/>
    </source>
</evidence>
<evidence type="ECO:0000256" key="1">
    <source>
        <dbReference type="ARBA" id="ARBA00001974"/>
    </source>
</evidence>
<dbReference type="Proteomes" id="UP000061432">
    <property type="component" value="Chromosome"/>
</dbReference>
<evidence type="ECO:0000313" key="9">
    <source>
        <dbReference type="EMBL" id="BAQ45620.1"/>
    </source>
</evidence>
<dbReference type="GO" id="GO:0004458">
    <property type="term" value="F:D-lactate dehydrogenase (cytochrome) activity"/>
    <property type="evidence" value="ECO:0007669"/>
    <property type="project" value="UniProtKB-EC"/>
</dbReference>
<dbReference type="FunFam" id="3.30.70.2740:FF:000001">
    <property type="entry name" value="D-lactate dehydrogenase mitochondrial"/>
    <property type="match status" value="1"/>
</dbReference>
<keyword evidence="3" id="KW-0285">Flavoprotein</keyword>
<dbReference type="Gene3D" id="3.30.70.2740">
    <property type="match status" value="1"/>
</dbReference>